<dbReference type="Gene3D" id="3.20.20.140">
    <property type="entry name" value="Metal-dependent hydrolases"/>
    <property type="match status" value="1"/>
</dbReference>
<proteinExistence type="predicted"/>
<evidence type="ECO:0000313" key="2">
    <source>
        <dbReference type="EMBL" id="PMD05608.1"/>
    </source>
</evidence>
<dbReference type="InterPro" id="IPR001130">
    <property type="entry name" value="TatD-like"/>
</dbReference>
<feature type="region of interest" description="Disordered" evidence="1">
    <location>
        <begin position="49"/>
        <end position="77"/>
    </location>
</feature>
<dbReference type="SUPFAM" id="SSF51556">
    <property type="entry name" value="Metallo-dependent hydrolases"/>
    <property type="match status" value="1"/>
</dbReference>
<dbReference type="PANTHER" id="PTHR46124">
    <property type="entry name" value="D-AMINOACYL-TRNA DEACYLASE"/>
    <property type="match status" value="1"/>
</dbReference>
<dbReference type="GO" id="GO:0016788">
    <property type="term" value="F:hydrolase activity, acting on ester bonds"/>
    <property type="evidence" value="ECO:0007669"/>
    <property type="project" value="InterPro"/>
</dbReference>
<gene>
    <name evidence="2" type="ORF">CJ199_06260</name>
</gene>
<dbReference type="OrthoDB" id="9810005at2"/>
<dbReference type="Proteomes" id="UP000235598">
    <property type="component" value="Unassembled WGS sequence"/>
</dbReference>
<feature type="compositionally biased region" description="Low complexity" evidence="1">
    <location>
        <begin position="66"/>
        <end position="77"/>
    </location>
</feature>
<accession>A0A2N6VNK2</accession>
<protein>
    <submittedName>
        <fullName evidence="2">Deoxyribonuclease</fullName>
    </submittedName>
</protein>
<dbReference type="InterPro" id="IPR032466">
    <property type="entry name" value="Metal_Hydrolase"/>
</dbReference>
<name>A0A2N6VNK2_9MICO</name>
<dbReference type="PANTHER" id="PTHR46124:SF2">
    <property type="entry name" value="D-AMINOACYL-TRNA DEACYLASE"/>
    <property type="match status" value="1"/>
</dbReference>
<comment type="caution">
    <text evidence="2">The sequence shown here is derived from an EMBL/GenBank/DDBJ whole genome shotgun (WGS) entry which is preliminary data.</text>
</comment>
<sequence>MTTLLDTHYHYDFLPPQARTVFLNEIAEAGVEVVAQTLTPSDFVKLEAEEERRVETAENGTQSSNPGGPRPSSLTSPRLSVGFHPWNIGPDYQRELDIFAHALTRTRFVGEVGLDYFPRRLQQVPAETQAEVFRSILDILSSQRANGPYVLSIHAVRSAGQVCDALEATDTSGMVPIFHRFGGTSDELTRLIKQGGYISVNPAMLATKRGRAYVTQVPADRLLLETDLPVNKEAGGDLGKNHARELIETLNATVNTIATLRHQDLGELASHIMRTAQQLYGTRPTGS</sequence>
<evidence type="ECO:0000313" key="3">
    <source>
        <dbReference type="Proteomes" id="UP000235598"/>
    </source>
</evidence>
<reference evidence="2 3" key="1">
    <citation type="submission" date="2017-09" db="EMBL/GenBank/DDBJ databases">
        <title>Bacterial strain isolated from the female urinary microbiota.</title>
        <authorList>
            <person name="Thomas-White K."/>
            <person name="Kumar N."/>
            <person name="Forster S."/>
            <person name="Putonti C."/>
            <person name="Lawley T."/>
            <person name="Wolfe A.J."/>
        </authorList>
    </citation>
    <scope>NUCLEOTIDE SEQUENCE [LARGE SCALE GENOMIC DNA]</scope>
    <source>
        <strain evidence="2 3">UMB1301</strain>
    </source>
</reference>
<organism evidence="2 3">
    <name type="scientific">Brevibacterium paucivorans</name>
    <dbReference type="NCBI Taxonomy" id="170994"/>
    <lineage>
        <taxon>Bacteria</taxon>
        <taxon>Bacillati</taxon>
        <taxon>Actinomycetota</taxon>
        <taxon>Actinomycetes</taxon>
        <taxon>Micrococcales</taxon>
        <taxon>Brevibacteriaceae</taxon>
        <taxon>Brevibacterium</taxon>
    </lineage>
</organism>
<evidence type="ECO:0000256" key="1">
    <source>
        <dbReference type="SAM" id="MobiDB-lite"/>
    </source>
</evidence>
<dbReference type="EMBL" id="PNHK01000002">
    <property type="protein sequence ID" value="PMD05608.1"/>
    <property type="molecule type" value="Genomic_DNA"/>
</dbReference>
<dbReference type="Pfam" id="PF01026">
    <property type="entry name" value="TatD_DNase"/>
    <property type="match status" value="1"/>
</dbReference>
<dbReference type="RefSeq" id="WP_102238629.1">
    <property type="nucleotide sequence ID" value="NZ_PNHK01000002.1"/>
</dbReference>
<dbReference type="AlphaFoldDB" id="A0A2N6VNK2"/>